<dbReference type="Proteomes" id="UP001172673">
    <property type="component" value="Unassembled WGS sequence"/>
</dbReference>
<protein>
    <submittedName>
        <fullName evidence="1">Uncharacterized protein</fullName>
    </submittedName>
</protein>
<dbReference type="EMBL" id="JAPDRK010000005">
    <property type="protein sequence ID" value="KAJ9612614.1"/>
    <property type="molecule type" value="Genomic_DNA"/>
</dbReference>
<dbReference type="AlphaFoldDB" id="A0AA38XFR8"/>
<accession>A0AA38XFR8</accession>
<reference evidence="1" key="1">
    <citation type="submission" date="2022-10" db="EMBL/GenBank/DDBJ databases">
        <title>Culturing micro-colonial fungi from biological soil crusts in the Mojave desert and describing Neophaeococcomyces mojavensis, and introducing the new genera and species Taxawa tesnikishii.</title>
        <authorList>
            <person name="Kurbessoian T."/>
            <person name="Stajich J.E."/>
        </authorList>
    </citation>
    <scope>NUCLEOTIDE SEQUENCE</scope>
    <source>
        <strain evidence="1">TK_41</strain>
    </source>
</reference>
<comment type="caution">
    <text evidence="1">The sequence shown here is derived from an EMBL/GenBank/DDBJ whole genome shotgun (WGS) entry which is preliminary data.</text>
</comment>
<evidence type="ECO:0000313" key="2">
    <source>
        <dbReference type="Proteomes" id="UP001172673"/>
    </source>
</evidence>
<dbReference type="PANTHER" id="PTHR38111">
    <property type="entry name" value="ZN(2)-C6 FUNGAL-TYPE DOMAIN-CONTAINING PROTEIN-RELATED"/>
    <property type="match status" value="1"/>
</dbReference>
<dbReference type="InterPro" id="IPR053178">
    <property type="entry name" value="Osmoadaptation_assoc"/>
</dbReference>
<evidence type="ECO:0000313" key="1">
    <source>
        <dbReference type="EMBL" id="KAJ9612614.1"/>
    </source>
</evidence>
<proteinExistence type="predicted"/>
<gene>
    <name evidence="1" type="ORF">H2200_004211</name>
</gene>
<name>A0AA38XFR8_9EURO</name>
<dbReference type="PANTHER" id="PTHR38111:SF11">
    <property type="entry name" value="TRANSCRIPTION FACTOR DOMAIN-CONTAINING PROTEIN-RELATED"/>
    <property type="match status" value="1"/>
</dbReference>
<organism evidence="1 2">
    <name type="scientific">Cladophialophora chaetospira</name>
    <dbReference type="NCBI Taxonomy" id="386627"/>
    <lineage>
        <taxon>Eukaryota</taxon>
        <taxon>Fungi</taxon>
        <taxon>Dikarya</taxon>
        <taxon>Ascomycota</taxon>
        <taxon>Pezizomycotina</taxon>
        <taxon>Eurotiomycetes</taxon>
        <taxon>Chaetothyriomycetidae</taxon>
        <taxon>Chaetothyriales</taxon>
        <taxon>Herpotrichiellaceae</taxon>
        <taxon>Cladophialophora</taxon>
    </lineage>
</organism>
<sequence length="367" mass="42439">MALCVAKIGDLCGDEGLTYESLKLYQRSLRQLQLALWDPELMLDDQTLTACLALGMYEMSQCPNRSKQGYVSHTLGCRRLVELRGPEAHMDGLGHAVFIHFRVQGILYALDQGEHSFLGDPLWQEVPWRKRPKTPYDRIYDFLTRAPDLRNQGDMLQFMDPHSQLQLATEMIWNCWKMDSELEAVYDSLERSHEGPLFWSELARNKTLHGDSRDGVLFPVAFHFANLQVANTVVIYWAVQIILWHGMWQLYRLTAELQVHFAEAAAKGEDSAEPTSDAVSTLFKFPPLQHRTDFAAPCRNVFQSVEYSLQEDMLDQGPKCCAAPTRIAYETLRYYPKYSREVAWAETAQELIQKRSMMLLRYYVPRR</sequence>
<keyword evidence="2" id="KW-1185">Reference proteome</keyword>